<keyword evidence="4 8" id="KW-1003">Cell membrane</keyword>
<reference evidence="10" key="2">
    <citation type="journal article" date="2021" name="PeerJ">
        <title>Extensive microbial diversity within the chicken gut microbiome revealed by metagenomics and culture.</title>
        <authorList>
            <person name="Gilroy R."/>
            <person name="Ravi A."/>
            <person name="Getino M."/>
            <person name="Pursley I."/>
            <person name="Horton D.L."/>
            <person name="Alikhan N.F."/>
            <person name="Baker D."/>
            <person name="Gharbi K."/>
            <person name="Hall N."/>
            <person name="Watson M."/>
            <person name="Adriaenssens E.M."/>
            <person name="Foster-Nyarko E."/>
            <person name="Jarju S."/>
            <person name="Secka A."/>
            <person name="Antonio M."/>
            <person name="Oren A."/>
            <person name="Chaudhuri R.R."/>
            <person name="La Ragione R."/>
            <person name="Hildebrand F."/>
            <person name="Pallen M.J."/>
        </authorList>
    </citation>
    <scope>NUCLEOTIDE SEQUENCE</scope>
    <source>
        <strain evidence="10">CHK160-1198</strain>
    </source>
</reference>
<evidence type="ECO:0000313" key="10">
    <source>
        <dbReference type="EMBL" id="HIU63967.1"/>
    </source>
</evidence>
<evidence type="ECO:0000256" key="4">
    <source>
        <dbReference type="ARBA" id="ARBA00022475"/>
    </source>
</evidence>
<keyword evidence="3 8" id="KW-0813">Transport</keyword>
<dbReference type="EMBL" id="DVNI01000040">
    <property type="protein sequence ID" value="HIU63967.1"/>
    <property type="molecule type" value="Genomic_DNA"/>
</dbReference>
<evidence type="ECO:0000256" key="6">
    <source>
        <dbReference type="ARBA" id="ARBA00022989"/>
    </source>
</evidence>
<feature type="transmembrane region" description="Helical" evidence="9">
    <location>
        <begin position="159"/>
        <end position="183"/>
    </location>
</feature>
<evidence type="ECO:0000256" key="2">
    <source>
        <dbReference type="ARBA" id="ARBA00005540"/>
    </source>
</evidence>
<feature type="transmembrane region" description="Helical" evidence="9">
    <location>
        <begin position="9"/>
        <end position="25"/>
    </location>
</feature>
<feature type="transmembrane region" description="Helical" evidence="9">
    <location>
        <begin position="79"/>
        <end position="101"/>
    </location>
</feature>
<organism evidence="10 11">
    <name type="scientific">Candidatus Avacidaminococcus intestinavium</name>
    <dbReference type="NCBI Taxonomy" id="2840684"/>
    <lineage>
        <taxon>Bacteria</taxon>
        <taxon>Bacillati</taxon>
        <taxon>Bacillota</taxon>
        <taxon>Negativicutes</taxon>
        <taxon>Acidaminococcales</taxon>
        <taxon>Acidaminococcaceae</taxon>
        <taxon>Acidaminococcaceae incertae sedis</taxon>
        <taxon>Candidatus Avacidaminococcus</taxon>
    </lineage>
</organism>
<dbReference type="AlphaFoldDB" id="A0A9D1SLF9"/>
<comment type="similarity">
    <text evidence="2 8">Belongs to the prokaryotic riboflavin transporter (P-RFT) (TC 2.A.87) family.</text>
</comment>
<reference evidence="10" key="1">
    <citation type="submission" date="2020-10" db="EMBL/GenBank/DDBJ databases">
        <authorList>
            <person name="Gilroy R."/>
        </authorList>
    </citation>
    <scope>NUCLEOTIDE SEQUENCE</scope>
    <source>
        <strain evidence="10">CHK160-1198</strain>
    </source>
</reference>
<dbReference type="InterPro" id="IPR025720">
    <property type="entry name" value="RibU"/>
</dbReference>
<dbReference type="InterPro" id="IPR024529">
    <property type="entry name" value="ECF_trnsprt_substrate-spec"/>
</dbReference>
<accession>A0A9D1SLF9</accession>
<protein>
    <recommendedName>
        <fullName evidence="8">Riboflavin transporter</fullName>
    </recommendedName>
</protein>
<evidence type="ECO:0000256" key="7">
    <source>
        <dbReference type="ARBA" id="ARBA00023136"/>
    </source>
</evidence>
<dbReference type="PANTHER" id="PTHR38438:SF1">
    <property type="entry name" value="RIBOFLAVIN TRANSPORTER RIBU"/>
    <property type="match status" value="1"/>
</dbReference>
<comment type="subcellular location">
    <subcellularLocation>
        <location evidence="1">Cell membrane</location>
        <topology evidence="1">Multi-pass membrane protein</topology>
    </subcellularLocation>
</comment>
<keyword evidence="5 9" id="KW-0812">Transmembrane</keyword>
<dbReference type="Proteomes" id="UP000824099">
    <property type="component" value="Unassembled WGS sequence"/>
</dbReference>
<dbReference type="Pfam" id="PF12822">
    <property type="entry name" value="ECF_trnsprt"/>
    <property type="match status" value="1"/>
</dbReference>
<evidence type="ECO:0000256" key="8">
    <source>
        <dbReference type="PIRNR" id="PIRNR037778"/>
    </source>
</evidence>
<evidence type="ECO:0000313" key="11">
    <source>
        <dbReference type="Proteomes" id="UP000824099"/>
    </source>
</evidence>
<dbReference type="GO" id="GO:0005886">
    <property type="term" value="C:plasma membrane"/>
    <property type="evidence" value="ECO:0007669"/>
    <property type="project" value="UniProtKB-SubCell"/>
</dbReference>
<feature type="transmembrane region" description="Helical" evidence="9">
    <location>
        <begin position="45"/>
        <end position="67"/>
    </location>
</feature>
<dbReference type="GO" id="GO:0032217">
    <property type="term" value="F:riboflavin transmembrane transporter activity"/>
    <property type="evidence" value="ECO:0007669"/>
    <property type="project" value="UniProtKB-UniRule"/>
</dbReference>
<dbReference type="PANTHER" id="PTHR38438">
    <property type="entry name" value="RIBOFLAVIN TRANSPORTER RIBU"/>
    <property type="match status" value="1"/>
</dbReference>
<sequence>MKNFTAQKIAFVACFSALAALLSLFDFNLPLFPLFIKLDFADLPALIATFIFGPALGILIQIIRNFIHLFISNTGGIGELANMLIGVSLIGTVGFLYHHVLKGKQPFLALLAGILVMTSVAMLANYYLLLPLFSLFIPLDEIFAFSAQLIPFVHDKFTFVVYVIMPFNLIKGSIVAVFGYALYKKLSPAFAHLTL</sequence>
<dbReference type="Gene3D" id="1.10.1760.20">
    <property type="match status" value="1"/>
</dbReference>
<comment type="function">
    <text evidence="8">Probably a riboflavin-binding protein that interacts with the energy-coupling factor (ECF) ABC-transporter complex.</text>
</comment>
<evidence type="ECO:0000256" key="1">
    <source>
        <dbReference type="ARBA" id="ARBA00004651"/>
    </source>
</evidence>
<gene>
    <name evidence="10" type="ORF">IAB06_02830</name>
</gene>
<name>A0A9D1SLF9_9FIRM</name>
<proteinExistence type="inferred from homology"/>
<keyword evidence="6 9" id="KW-1133">Transmembrane helix</keyword>
<keyword evidence="7 8" id="KW-0472">Membrane</keyword>
<evidence type="ECO:0000256" key="5">
    <source>
        <dbReference type="ARBA" id="ARBA00022692"/>
    </source>
</evidence>
<dbReference type="PIRSF" id="PIRSF037778">
    <property type="entry name" value="UCP037778_transp_RibU"/>
    <property type="match status" value="1"/>
</dbReference>
<comment type="caution">
    <text evidence="10">The sequence shown here is derived from an EMBL/GenBank/DDBJ whole genome shotgun (WGS) entry which is preliminary data.</text>
</comment>
<evidence type="ECO:0000256" key="3">
    <source>
        <dbReference type="ARBA" id="ARBA00022448"/>
    </source>
</evidence>
<feature type="transmembrane region" description="Helical" evidence="9">
    <location>
        <begin position="107"/>
        <end position="128"/>
    </location>
</feature>
<evidence type="ECO:0000256" key="9">
    <source>
        <dbReference type="SAM" id="Phobius"/>
    </source>
</evidence>